<protein>
    <submittedName>
        <fullName evidence="1">Uncharacterized protein</fullName>
    </submittedName>
</protein>
<sequence>MTQLTFRDCAVPLSILFLCMALNVALRENFVTVNGESQYISGSSAGIKDVTRKGLMGNLDRSEDAKKYEKKKSLSDLKAVGIFDKSDENADNNVDLTNWASFDPLVGLNSKTSSDVVGSFAQVTNHAA</sequence>
<name>A0A6C0BW91_9ZZZZ</name>
<accession>A0A6C0BW91</accession>
<organism evidence="1">
    <name type="scientific">viral metagenome</name>
    <dbReference type="NCBI Taxonomy" id="1070528"/>
    <lineage>
        <taxon>unclassified sequences</taxon>
        <taxon>metagenomes</taxon>
        <taxon>organismal metagenomes</taxon>
    </lineage>
</organism>
<evidence type="ECO:0000313" key="1">
    <source>
        <dbReference type="EMBL" id="QHS96370.1"/>
    </source>
</evidence>
<dbReference type="AlphaFoldDB" id="A0A6C0BW91"/>
<proteinExistence type="predicted"/>
<dbReference type="EMBL" id="MN739271">
    <property type="protein sequence ID" value="QHS96370.1"/>
    <property type="molecule type" value="Genomic_DNA"/>
</dbReference>
<reference evidence="1" key="1">
    <citation type="journal article" date="2020" name="Nature">
        <title>Giant virus diversity and host interactions through global metagenomics.</title>
        <authorList>
            <person name="Schulz F."/>
            <person name="Roux S."/>
            <person name="Paez-Espino D."/>
            <person name="Jungbluth S."/>
            <person name="Walsh D.A."/>
            <person name="Denef V.J."/>
            <person name="McMahon K.D."/>
            <person name="Konstantinidis K.T."/>
            <person name="Eloe-Fadrosh E.A."/>
            <person name="Kyrpides N.C."/>
            <person name="Woyke T."/>
        </authorList>
    </citation>
    <scope>NUCLEOTIDE SEQUENCE</scope>
    <source>
        <strain evidence="1">GVMAG-M-3300020166-18</strain>
    </source>
</reference>